<proteinExistence type="inferred from homology"/>
<evidence type="ECO:0000256" key="13">
    <source>
        <dbReference type="ARBA" id="ARBA00034704"/>
    </source>
</evidence>
<keyword evidence="9 16" id="KW-0175">Coiled coil</keyword>
<evidence type="ECO:0000256" key="10">
    <source>
        <dbReference type="ARBA" id="ARBA00023175"/>
    </source>
</evidence>
<keyword evidence="20" id="KW-1185">Reference proteome</keyword>
<dbReference type="GO" id="GO:0007018">
    <property type="term" value="P:microtubule-based movement"/>
    <property type="evidence" value="ECO:0007669"/>
    <property type="project" value="InterPro"/>
</dbReference>
<evidence type="ECO:0000256" key="8">
    <source>
        <dbReference type="ARBA" id="ARBA00022840"/>
    </source>
</evidence>
<evidence type="ECO:0000256" key="14">
    <source>
        <dbReference type="PROSITE-ProRule" id="PRU00283"/>
    </source>
</evidence>
<dbReference type="GO" id="GO:0005876">
    <property type="term" value="C:spindle microtubule"/>
    <property type="evidence" value="ECO:0007669"/>
    <property type="project" value="TreeGrafter"/>
</dbReference>
<evidence type="ECO:0000256" key="7">
    <source>
        <dbReference type="ARBA" id="ARBA00022776"/>
    </source>
</evidence>
<evidence type="ECO:0000256" key="16">
    <source>
        <dbReference type="SAM" id="Coils"/>
    </source>
</evidence>
<evidence type="ECO:0000313" key="19">
    <source>
        <dbReference type="Ensembl" id="ENSSFOP00015044597.1"/>
    </source>
</evidence>
<feature type="coiled-coil region" evidence="16">
    <location>
        <begin position="846"/>
        <end position="873"/>
    </location>
</feature>
<comment type="subcellular location">
    <subcellularLocation>
        <location evidence="1">Cytoplasm</location>
        <location evidence="1">Cytoskeleton</location>
    </subcellularLocation>
</comment>
<evidence type="ECO:0000256" key="15">
    <source>
        <dbReference type="RuleBase" id="RU000394"/>
    </source>
</evidence>
<feature type="domain" description="Kinesin motor" evidence="18">
    <location>
        <begin position="17"/>
        <end position="322"/>
    </location>
</feature>
<evidence type="ECO:0000259" key="18">
    <source>
        <dbReference type="PROSITE" id="PS50067"/>
    </source>
</evidence>
<keyword evidence="11" id="KW-0206">Cytoskeleton</keyword>
<dbReference type="GO" id="GO:0008017">
    <property type="term" value="F:microtubule binding"/>
    <property type="evidence" value="ECO:0007669"/>
    <property type="project" value="InterPro"/>
</dbReference>
<dbReference type="Ensembl" id="ENSSFOT00015076800.1">
    <property type="protein sequence ID" value="ENSSFOP00015044597.1"/>
    <property type="gene ID" value="ENSSFOG00015010593.2"/>
</dbReference>
<evidence type="ECO:0000256" key="2">
    <source>
        <dbReference type="ARBA" id="ARBA00022490"/>
    </source>
</evidence>
<evidence type="ECO:0000256" key="11">
    <source>
        <dbReference type="ARBA" id="ARBA00023212"/>
    </source>
</evidence>
<keyword evidence="5 15" id="KW-0493">Microtubule</keyword>
<keyword evidence="6 14" id="KW-0547">Nucleotide-binding</keyword>
<dbReference type="Pfam" id="PF13931">
    <property type="entry name" value="Microtub_bind"/>
    <property type="match status" value="1"/>
</dbReference>
<dbReference type="Proteomes" id="UP000694397">
    <property type="component" value="Chromosome 24"/>
</dbReference>
<keyword evidence="8 14" id="KW-0067">ATP-binding</keyword>
<feature type="region of interest" description="Disordered" evidence="17">
    <location>
        <begin position="909"/>
        <end position="949"/>
    </location>
</feature>
<dbReference type="InterPro" id="IPR047149">
    <property type="entry name" value="KIF11-like"/>
</dbReference>
<gene>
    <name evidence="19" type="primary">KIF11</name>
    <name evidence="19" type="synonym">kif11</name>
</gene>
<evidence type="ECO:0000313" key="20">
    <source>
        <dbReference type="Proteomes" id="UP000694397"/>
    </source>
</evidence>
<evidence type="ECO:0000256" key="12">
    <source>
        <dbReference type="ARBA" id="ARBA00023306"/>
    </source>
</evidence>
<keyword evidence="10 14" id="KW-0505">Motor protein</keyword>
<dbReference type="InterPro" id="IPR036961">
    <property type="entry name" value="Kinesin_motor_dom_sf"/>
</dbReference>
<dbReference type="PROSITE" id="PS00411">
    <property type="entry name" value="KINESIN_MOTOR_1"/>
    <property type="match status" value="1"/>
</dbReference>
<dbReference type="Pfam" id="PF00225">
    <property type="entry name" value="Kinesin"/>
    <property type="match status" value="2"/>
</dbReference>
<dbReference type="InterPro" id="IPR001752">
    <property type="entry name" value="Kinesin_motor_dom"/>
</dbReference>
<dbReference type="GO" id="GO:0051231">
    <property type="term" value="P:spindle elongation"/>
    <property type="evidence" value="ECO:0007669"/>
    <property type="project" value="TreeGrafter"/>
</dbReference>
<keyword evidence="3" id="KW-0597">Phosphoprotein</keyword>
<dbReference type="GO" id="GO:0005634">
    <property type="term" value="C:nucleus"/>
    <property type="evidence" value="ECO:0007669"/>
    <property type="project" value="TreeGrafter"/>
</dbReference>
<keyword evidence="7" id="KW-0498">Mitosis</keyword>
<keyword evidence="2" id="KW-0963">Cytoplasm</keyword>
<evidence type="ECO:0000256" key="17">
    <source>
        <dbReference type="SAM" id="MobiDB-lite"/>
    </source>
</evidence>
<sequence>MSGSSSFISKKEEKAKNIQVVVRCRPFSMAERKSSSHSVVECDHARREVTVRTGGVGDKSARKTYTFDMVFGPSAKQIEVYRSVVCPILDEVIMGYNCTVFAYGQTGTGKTFTMEGERSPNEEFTWEETLWNLFFYPSPDVNERLQMFDDPRNKRGVIIKGLEEVSVHNKDEVYQILERGAAKRKTASTLMNAYSSRSHSVFSITIHMKETTVDGEELVKIGKLNLVDLAGSENIGRSGAVDKRAREAGNINQSLLTLGRVITALVERTPHVPYRESKLTRILQDSLGGRTKTSIIATVSPASVNLEETLSTLEYASRAKNILNKPEVNQKLTKRALIKEYTEEIERLKRDLAAARDKNGVYLSTENFDIMNSKLVAQEEHIVEFTEKISALEEEMKRVAELFSDSKRDLELCTEELQELRRQLEATQQDLRDTRMRLSEEEFLVSELESTESKLYDTAGKLLSTIKVSTKDVTGLHEKLDRKKAVEQHNAAMQQSFADQMEASFSHIQKSIEEQSVKHQGMLDFYSESVGDEATSTIVRSFKSIKDLVSNSVIKCHADMVEQELLCQAAKDKLQQVLVRTRSRLPRPMRSMQQSVVRFYFEQCVIVFCPCIGTSLFLSSPPSYLQGIAEVISCLQNQLNLLGMDTKNDFGELLNQSNAVQLPVKRLQQDVHSAAACQSSLESSANELIVKVHQVAEEGKQVVEEFSGQSGFLRDSVNQVAEKSALWHEAAVASVASFTKEQLLHIAACKASSQDMKQVSDTFSQRQLQLRHSAVEETLIFLEKHITSDRVTAQQYEVQLSDSTSRGLSKVHTFLTEELKRDVPTGQTPQRKDYVYPRVLEKTQNRNELLEHFRKQQQELQEALSTYETVKEEQVDQDSLEDEVSTCNDSAITEHSCIEETMMCNESGRAPFFKHKRGGKKENKSDRSKMENEKQSTPPRSKLPLRVQN</sequence>
<keyword evidence="12" id="KW-0131">Cell cycle</keyword>
<reference evidence="19" key="2">
    <citation type="submission" date="2025-08" db="UniProtKB">
        <authorList>
            <consortium name="Ensembl"/>
        </authorList>
    </citation>
    <scope>IDENTIFICATION</scope>
</reference>
<dbReference type="GO" id="GO:0090307">
    <property type="term" value="P:mitotic spindle assembly"/>
    <property type="evidence" value="ECO:0007669"/>
    <property type="project" value="TreeGrafter"/>
</dbReference>
<dbReference type="PROSITE" id="PS50067">
    <property type="entry name" value="KINESIN_MOTOR_2"/>
    <property type="match status" value="1"/>
</dbReference>
<dbReference type="Gene3D" id="3.40.850.10">
    <property type="entry name" value="Kinesin motor domain"/>
    <property type="match status" value="2"/>
</dbReference>
<dbReference type="CDD" id="cd01364">
    <property type="entry name" value="KISc_BimC_Eg5"/>
    <property type="match status" value="1"/>
</dbReference>
<dbReference type="GO" id="GO:0008574">
    <property type="term" value="F:plus-end-directed microtubule motor activity"/>
    <property type="evidence" value="ECO:0007669"/>
    <property type="project" value="TreeGrafter"/>
</dbReference>
<dbReference type="GeneTree" id="ENSGT00940000155921"/>
<reference evidence="19 20" key="1">
    <citation type="submission" date="2019-04" db="EMBL/GenBank/DDBJ databases">
        <authorList>
            <consortium name="Wellcome Sanger Institute Data Sharing"/>
        </authorList>
    </citation>
    <scope>NUCLEOTIDE SEQUENCE [LARGE SCALE GENOMIC DNA]</scope>
</reference>
<name>A0A8C9VCF7_SCLFO</name>
<dbReference type="InterPro" id="IPR047241">
    <property type="entry name" value="KIF11-like_kin_motor_dom"/>
</dbReference>
<dbReference type="SUPFAM" id="SSF52540">
    <property type="entry name" value="P-loop containing nucleoside triphosphate hydrolases"/>
    <property type="match status" value="1"/>
</dbReference>
<evidence type="ECO:0000256" key="1">
    <source>
        <dbReference type="ARBA" id="ARBA00004245"/>
    </source>
</evidence>
<evidence type="ECO:0000256" key="6">
    <source>
        <dbReference type="ARBA" id="ARBA00022741"/>
    </source>
</evidence>
<dbReference type="GO" id="GO:0005524">
    <property type="term" value="F:ATP binding"/>
    <property type="evidence" value="ECO:0007669"/>
    <property type="project" value="UniProtKB-UniRule"/>
</dbReference>
<evidence type="ECO:0000256" key="3">
    <source>
        <dbReference type="ARBA" id="ARBA00022553"/>
    </source>
</evidence>
<dbReference type="SMART" id="SM00129">
    <property type="entry name" value="KISc"/>
    <property type="match status" value="1"/>
</dbReference>
<dbReference type="PANTHER" id="PTHR47970">
    <property type="entry name" value="KINESIN-LIKE PROTEIN KIF11"/>
    <property type="match status" value="1"/>
</dbReference>
<dbReference type="InterPro" id="IPR027417">
    <property type="entry name" value="P-loop_NTPase"/>
</dbReference>
<organism evidence="19 20">
    <name type="scientific">Scleropages formosus</name>
    <name type="common">Asian bonytongue</name>
    <name type="synonym">Osteoglossum formosum</name>
    <dbReference type="NCBI Taxonomy" id="113540"/>
    <lineage>
        <taxon>Eukaryota</taxon>
        <taxon>Metazoa</taxon>
        <taxon>Chordata</taxon>
        <taxon>Craniata</taxon>
        <taxon>Vertebrata</taxon>
        <taxon>Euteleostomi</taxon>
        <taxon>Actinopterygii</taxon>
        <taxon>Neopterygii</taxon>
        <taxon>Teleostei</taxon>
        <taxon>Osteoglossocephala</taxon>
        <taxon>Osteoglossomorpha</taxon>
        <taxon>Osteoglossiformes</taxon>
        <taxon>Osteoglossidae</taxon>
        <taxon>Scleropages</taxon>
    </lineage>
</organism>
<feature type="binding site" evidence="14">
    <location>
        <begin position="104"/>
        <end position="111"/>
    </location>
    <ligand>
        <name>ATP</name>
        <dbReference type="ChEBI" id="CHEBI:30616"/>
    </ligand>
</feature>
<evidence type="ECO:0000256" key="4">
    <source>
        <dbReference type="ARBA" id="ARBA00022618"/>
    </source>
</evidence>
<accession>A0A8C9VCF7</accession>
<comment type="similarity">
    <text evidence="13">Belongs to the TRAFAC class myosin-kinesin ATPase superfamily. Kinesin family. KIN-5/BimC subfamily.</text>
</comment>
<protein>
    <recommendedName>
        <fullName evidence="15">Kinesin-like protein</fullName>
    </recommendedName>
</protein>
<dbReference type="AlphaFoldDB" id="A0A8C9VCF7"/>
<dbReference type="InterPro" id="IPR019821">
    <property type="entry name" value="Kinesin_motor_CS"/>
</dbReference>
<reference evidence="19" key="3">
    <citation type="submission" date="2025-09" db="UniProtKB">
        <authorList>
            <consortium name="Ensembl"/>
        </authorList>
    </citation>
    <scope>IDENTIFICATION</scope>
</reference>
<dbReference type="GO" id="GO:0051301">
    <property type="term" value="P:cell division"/>
    <property type="evidence" value="ECO:0007669"/>
    <property type="project" value="UniProtKB-KW"/>
</dbReference>
<keyword evidence="4" id="KW-0132">Cell division</keyword>
<evidence type="ECO:0000256" key="5">
    <source>
        <dbReference type="ARBA" id="ARBA00022701"/>
    </source>
</evidence>
<evidence type="ECO:0000256" key="9">
    <source>
        <dbReference type="ARBA" id="ARBA00023054"/>
    </source>
</evidence>
<feature type="coiled-coil region" evidence="16">
    <location>
        <begin position="331"/>
        <end position="441"/>
    </location>
</feature>
<dbReference type="GO" id="GO:0072686">
    <property type="term" value="C:mitotic spindle"/>
    <property type="evidence" value="ECO:0007669"/>
    <property type="project" value="TreeGrafter"/>
</dbReference>
<dbReference type="PANTHER" id="PTHR47970:SF12">
    <property type="entry name" value="KINESIN FAMILY MEMBER 11"/>
    <property type="match status" value="1"/>
</dbReference>
<dbReference type="InterPro" id="IPR025901">
    <property type="entry name" value="Kinesin-assoc_MT-bd_dom"/>
</dbReference>
<feature type="compositionally biased region" description="Basic and acidic residues" evidence="17">
    <location>
        <begin position="920"/>
        <end position="934"/>
    </location>
</feature>
<dbReference type="PRINTS" id="PR00380">
    <property type="entry name" value="KINESINHEAVY"/>
</dbReference>